<evidence type="ECO:0000313" key="2">
    <source>
        <dbReference type="EMBL" id="SMC78891.1"/>
    </source>
</evidence>
<organism evidence="2 3">
    <name type="scientific">Papillibacter cinnamivorans DSM 12816</name>
    <dbReference type="NCBI Taxonomy" id="1122930"/>
    <lineage>
        <taxon>Bacteria</taxon>
        <taxon>Bacillati</taxon>
        <taxon>Bacillota</taxon>
        <taxon>Clostridia</taxon>
        <taxon>Eubacteriales</taxon>
        <taxon>Oscillospiraceae</taxon>
        <taxon>Papillibacter</taxon>
    </lineage>
</organism>
<protein>
    <submittedName>
        <fullName evidence="2">Uncharacterized protein</fullName>
    </submittedName>
</protein>
<feature type="transmembrane region" description="Helical" evidence="1">
    <location>
        <begin position="51"/>
        <end position="69"/>
    </location>
</feature>
<dbReference type="Proteomes" id="UP000192790">
    <property type="component" value="Unassembled WGS sequence"/>
</dbReference>
<keyword evidence="3" id="KW-1185">Reference proteome</keyword>
<name>A0A1W2C1D9_9FIRM</name>
<sequence>MKEREYGVETKKVVAVGVLFVISGAIFAFGAYLAVYSLAHQVSFLVMGSQIHGAVFGAVIAFLGARYFLAVRKLKEEVYRPTSRFSWDNFRKGR</sequence>
<proteinExistence type="predicted"/>
<keyword evidence="1" id="KW-1133">Transmembrane helix</keyword>
<feature type="transmembrane region" description="Helical" evidence="1">
    <location>
        <begin position="12"/>
        <end position="39"/>
    </location>
</feature>
<gene>
    <name evidence="2" type="ORF">SAMN02745168_2504</name>
</gene>
<dbReference type="EMBL" id="FWXW01000007">
    <property type="protein sequence ID" value="SMC78891.1"/>
    <property type="molecule type" value="Genomic_DNA"/>
</dbReference>
<evidence type="ECO:0000256" key="1">
    <source>
        <dbReference type="SAM" id="Phobius"/>
    </source>
</evidence>
<keyword evidence="1" id="KW-0472">Membrane</keyword>
<accession>A0A1W2C1D9</accession>
<dbReference type="RefSeq" id="WP_084235180.1">
    <property type="nucleotide sequence ID" value="NZ_FWXW01000007.1"/>
</dbReference>
<dbReference type="OrthoDB" id="1935307at2"/>
<dbReference type="AlphaFoldDB" id="A0A1W2C1D9"/>
<evidence type="ECO:0000313" key="3">
    <source>
        <dbReference type="Proteomes" id="UP000192790"/>
    </source>
</evidence>
<keyword evidence="1" id="KW-0812">Transmembrane</keyword>
<reference evidence="2 3" key="1">
    <citation type="submission" date="2017-04" db="EMBL/GenBank/DDBJ databases">
        <authorList>
            <person name="Afonso C.L."/>
            <person name="Miller P.J."/>
            <person name="Scott M.A."/>
            <person name="Spackman E."/>
            <person name="Goraichik I."/>
            <person name="Dimitrov K.M."/>
            <person name="Suarez D.L."/>
            <person name="Swayne D.E."/>
        </authorList>
    </citation>
    <scope>NUCLEOTIDE SEQUENCE [LARGE SCALE GENOMIC DNA]</scope>
    <source>
        <strain evidence="2 3">DSM 12816</strain>
    </source>
</reference>